<name>A0ACB7RM88_HYAAI</name>
<comment type="caution">
    <text evidence="1">The sequence shown here is derived from an EMBL/GenBank/DDBJ whole genome shotgun (WGS) entry which is preliminary data.</text>
</comment>
<dbReference type="Proteomes" id="UP000821845">
    <property type="component" value="Chromosome 9"/>
</dbReference>
<reference evidence="1" key="1">
    <citation type="submission" date="2020-05" db="EMBL/GenBank/DDBJ databases">
        <title>Large-scale comparative analyses of tick genomes elucidate their genetic diversity and vector capacities.</title>
        <authorList>
            <person name="Jia N."/>
            <person name="Wang J."/>
            <person name="Shi W."/>
            <person name="Du L."/>
            <person name="Sun Y."/>
            <person name="Zhan W."/>
            <person name="Jiang J."/>
            <person name="Wang Q."/>
            <person name="Zhang B."/>
            <person name="Ji P."/>
            <person name="Sakyi L.B."/>
            <person name="Cui X."/>
            <person name="Yuan T."/>
            <person name="Jiang B."/>
            <person name="Yang W."/>
            <person name="Lam T.T.-Y."/>
            <person name="Chang Q."/>
            <person name="Ding S."/>
            <person name="Wang X."/>
            <person name="Zhu J."/>
            <person name="Ruan X."/>
            <person name="Zhao L."/>
            <person name="Wei J."/>
            <person name="Que T."/>
            <person name="Du C."/>
            <person name="Cheng J."/>
            <person name="Dai P."/>
            <person name="Han X."/>
            <person name="Huang E."/>
            <person name="Gao Y."/>
            <person name="Liu J."/>
            <person name="Shao H."/>
            <person name="Ye R."/>
            <person name="Li L."/>
            <person name="Wei W."/>
            <person name="Wang X."/>
            <person name="Wang C."/>
            <person name="Yang T."/>
            <person name="Huo Q."/>
            <person name="Li W."/>
            <person name="Guo W."/>
            <person name="Chen H."/>
            <person name="Zhou L."/>
            <person name="Ni X."/>
            <person name="Tian J."/>
            <person name="Zhou Y."/>
            <person name="Sheng Y."/>
            <person name="Liu T."/>
            <person name="Pan Y."/>
            <person name="Xia L."/>
            <person name="Li J."/>
            <person name="Zhao F."/>
            <person name="Cao W."/>
        </authorList>
    </citation>
    <scope>NUCLEOTIDE SEQUENCE</scope>
    <source>
        <strain evidence="1">Hyas-2018</strain>
    </source>
</reference>
<protein>
    <submittedName>
        <fullName evidence="1">Uncharacterized protein</fullName>
    </submittedName>
</protein>
<proteinExistence type="predicted"/>
<sequence>MEGYSADAATSREQRNAARRIAEEESTLRYRLRNQNFCLVVLLFVGVLTVACACGAIVYAVVEHFWTPLKDVDDTRSAGSRASSEGGSSSVLGSPAAVVGMQRLPDAEQTSRGSVFCFVNHSVSSGSPHRFDVDNVTATLCDALVFVSVGLVPQVSGLSFRRPALDAEVLQGLVSLAGSTTWACVGGESSDSVDFEWLVGDRKMRLAFFHNAVAWTRRMGVAGLLLYWKYPPRHSRSSYNTFINTMRAVFERDMLRLSVVLPWAMATRREGYIVRSLYSHLEFVVVDTHRTVDPRSFPVTTCQTPMRAAFRAQNHGQVGLSSVLDDLSMDAEHFLAKTVMSVSLSAVTFTLRRPWVRRSGPGMSAVGPGRPFGRTNQSGLASYYDVARALSANASWRRETHTFSRCSLARLGDQWIGVEDTGSLRAKRSVVRRTAGLAVWDLPMDDYAGEMGPAWPLLRVAHELVHG</sequence>
<gene>
    <name evidence="1" type="ORF">HPB50_020270</name>
</gene>
<keyword evidence="2" id="KW-1185">Reference proteome</keyword>
<evidence type="ECO:0000313" key="2">
    <source>
        <dbReference type="Proteomes" id="UP000821845"/>
    </source>
</evidence>
<evidence type="ECO:0000313" key="1">
    <source>
        <dbReference type="EMBL" id="KAH6922931.1"/>
    </source>
</evidence>
<dbReference type="EMBL" id="CM023489">
    <property type="protein sequence ID" value="KAH6922931.1"/>
    <property type="molecule type" value="Genomic_DNA"/>
</dbReference>
<accession>A0ACB7RM88</accession>
<organism evidence="1 2">
    <name type="scientific">Hyalomma asiaticum</name>
    <name type="common">Tick</name>
    <dbReference type="NCBI Taxonomy" id="266040"/>
    <lineage>
        <taxon>Eukaryota</taxon>
        <taxon>Metazoa</taxon>
        <taxon>Ecdysozoa</taxon>
        <taxon>Arthropoda</taxon>
        <taxon>Chelicerata</taxon>
        <taxon>Arachnida</taxon>
        <taxon>Acari</taxon>
        <taxon>Parasitiformes</taxon>
        <taxon>Ixodida</taxon>
        <taxon>Ixodoidea</taxon>
        <taxon>Ixodidae</taxon>
        <taxon>Hyalomminae</taxon>
        <taxon>Hyalomma</taxon>
    </lineage>
</organism>